<accession>A0AC61QT42</accession>
<name>A0AC61QT42_9BACT</name>
<organism evidence="1 2">
    <name type="scientific">Palleniella muris</name>
    <dbReference type="NCBI Taxonomy" id="3038145"/>
    <lineage>
        <taxon>Bacteria</taxon>
        <taxon>Pseudomonadati</taxon>
        <taxon>Bacteroidota</taxon>
        <taxon>Bacteroidia</taxon>
        <taxon>Bacteroidales</taxon>
        <taxon>Prevotellaceae</taxon>
        <taxon>Palleniella</taxon>
    </lineage>
</organism>
<gene>
    <name evidence="1" type="ORF">E5358_02565</name>
</gene>
<evidence type="ECO:0000313" key="1">
    <source>
        <dbReference type="EMBL" id="TGX83547.1"/>
    </source>
</evidence>
<evidence type="ECO:0000313" key="2">
    <source>
        <dbReference type="Proteomes" id="UP000308886"/>
    </source>
</evidence>
<comment type="caution">
    <text evidence="1">The sequence shown here is derived from an EMBL/GenBank/DDBJ whole genome shotgun (WGS) entry which is preliminary data.</text>
</comment>
<proteinExistence type="predicted"/>
<protein>
    <submittedName>
        <fullName evidence="1">Uncharacterized protein</fullName>
    </submittedName>
</protein>
<dbReference type="Proteomes" id="UP000308886">
    <property type="component" value="Unassembled WGS sequence"/>
</dbReference>
<reference evidence="1" key="1">
    <citation type="submission" date="2019-04" db="EMBL/GenBank/DDBJ databases">
        <title>Microbes associate with the intestines of laboratory mice.</title>
        <authorList>
            <person name="Navarre W."/>
            <person name="Wong E."/>
            <person name="Huang K."/>
            <person name="Tropini C."/>
            <person name="Ng K."/>
            <person name="Yu B."/>
        </authorList>
    </citation>
    <scope>NUCLEOTIDE SEQUENCE</scope>
    <source>
        <strain evidence="1">NM73_A23</strain>
    </source>
</reference>
<dbReference type="EMBL" id="SRZC01000003">
    <property type="protein sequence ID" value="TGX83547.1"/>
    <property type="molecule type" value="Genomic_DNA"/>
</dbReference>
<sequence>MKKLALILTCLLTVFTVVAFAGNDKVITVKQLPNNAQLFLKSHFNANKVALVKMENKIITKDYEVTFVNGNKIDFDSNGNWEEIDCKATVVPKKVVPVKIYNYVKSNYPKEKIVKIERDRKGYAIKLSNRMELDFNNNFQLTEIDR</sequence>
<keyword evidence="2" id="KW-1185">Reference proteome</keyword>